<dbReference type="GO" id="GO:0043565">
    <property type="term" value="F:sequence-specific DNA binding"/>
    <property type="evidence" value="ECO:0007669"/>
    <property type="project" value="InterPro"/>
</dbReference>
<dbReference type="NCBIfam" id="TIGR02531">
    <property type="entry name" value="yecD_yerC"/>
    <property type="match status" value="1"/>
</dbReference>
<dbReference type="InterPro" id="IPR013368">
    <property type="entry name" value="YecD_YerC"/>
</dbReference>
<protein>
    <recommendedName>
        <fullName evidence="2">TrpR protein YerC/YecD</fullName>
    </recommendedName>
</protein>
<dbReference type="PANTHER" id="PTHR40080">
    <property type="entry name" value="LMO1763 PROTEIN"/>
    <property type="match status" value="1"/>
</dbReference>
<dbReference type="InterPro" id="IPR000831">
    <property type="entry name" value="Trp_repress"/>
</dbReference>
<dbReference type="GO" id="GO:0003700">
    <property type="term" value="F:DNA-binding transcription factor activity"/>
    <property type="evidence" value="ECO:0007669"/>
    <property type="project" value="InterPro"/>
</dbReference>
<dbReference type="InterPro" id="IPR038116">
    <property type="entry name" value="TrpR-like_sf"/>
</dbReference>
<evidence type="ECO:0008006" key="2">
    <source>
        <dbReference type="Google" id="ProtNLM"/>
    </source>
</evidence>
<dbReference type="Gene3D" id="1.10.1270.10">
    <property type="entry name" value="TrpR-like"/>
    <property type="match status" value="1"/>
</dbReference>
<proteinExistence type="predicted"/>
<accession>A0A382ELB2</accession>
<sequence length="104" mass="12079">MKLDRKYTDKQEREVEDKLFEAIKTLDGFEEYRSFFLDILTPAEFQAIKDRWAVAALLYEGYTYREINKISGVSITTVARVARFISNGSGGYQLALERVKKNNE</sequence>
<gene>
    <name evidence="1" type="ORF">METZ01_LOCUS203956</name>
</gene>
<dbReference type="InterPro" id="IPR010921">
    <property type="entry name" value="Trp_repressor/repl_initiator"/>
</dbReference>
<dbReference type="SUPFAM" id="SSF48295">
    <property type="entry name" value="TrpR-like"/>
    <property type="match status" value="1"/>
</dbReference>
<dbReference type="EMBL" id="UINC01044957">
    <property type="protein sequence ID" value="SVB51102.1"/>
    <property type="molecule type" value="Genomic_DNA"/>
</dbReference>
<organism evidence="1">
    <name type="scientific">marine metagenome</name>
    <dbReference type="NCBI Taxonomy" id="408172"/>
    <lineage>
        <taxon>unclassified sequences</taxon>
        <taxon>metagenomes</taxon>
        <taxon>ecological metagenomes</taxon>
    </lineage>
</organism>
<dbReference type="PANTHER" id="PTHR40080:SF1">
    <property type="entry name" value="TRPR-LIKE PROTEIN YERC_YECD"/>
    <property type="match status" value="1"/>
</dbReference>
<evidence type="ECO:0000313" key="1">
    <source>
        <dbReference type="EMBL" id="SVB51102.1"/>
    </source>
</evidence>
<dbReference type="Pfam" id="PF01371">
    <property type="entry name" value="Trp_repressor"/>
    <property type="match status" value="1"/>
</dbReference>
<dbReference type="AlphaFoldDB" id="A0A382ELB2"/>
<dbReference type="PIRSF" id="PIRSF012508">
    <property type="entry name" value="YerC"/>
    <property type="match status" value="1"/>
</dbReference>
<name>A0A382ELB2_9ZZZZ</name>
<reference evidence="1" key="1">
    <citation type="submission" date="2018-05" db="EMBL/GenBank/DDBJ databases">
        <authorList>
            <person name="Lanie J.A."/>
            <person name="Ng W.-L."/>
            <person name="Kazmierczak K.M."/>
            <person name="Andrzejewski T.M."/>
            <person name="Davidsen T.M."/>
            <person name="Wayne K.J."/>
            <person name="Tettelin H."/>
            <person name="Glass J.I."/>
            <person name="Rusch D."/>
            <person name="Podicherti R."/>
            <person name="Tsui H.-C.T."/>
            <person name="Winkler M.E."/>
        </authorList>
    </citation>
    <scope>NUCLEOTIDE SEQUENCE</scope>
</reference>